<evidence type="ECO:0000256" key="1">
    <source>
        <dbReference type="SAM" id="MobiDB-lite"/>
    </source>
</evidence>
<gene>
    <name evidence="2" type="ORF">ACFODZ_03785</name>
</gene>
<dbReference type="InterPro" id="IPR028994">
    <property type="entry name" value="Integrin_alpha_N"/>
</dbReference>
<sequence>MFLTTAVSADDQGTTNPIENPKNLTVFPVDDIATFRSQQTVSTSALIDYVATNAELTAWSQTGQAMKSNDPCVQSLGRRLTSGRVSTPMFEQAICSTPLGLSLYYQSKPLAQGEFISYQFPKPGIGTDARNFDAQTGLFNRTAGTDDLLHMDIATAHRDLNGDLTISIIGYVPATQSQPQSLTLRDSWTDNSGRKVTGDVTLAVGDYNGDGALDLLVWSNTSTGTPSSTTGRIDMLSFSYDPIKQSLTHVDTLEIQTQGIPQSIVSAAGDFATLGHDQAVMAYYLANGSKPITLSYFQLNNKLQPVAAQIKKNLSGQPAKESYFDMSPGLFAFDPSQTSPENGAPGFHTRQLAISWVNDAGKTQASIVAVEQGGKQLSESGKTTLGSSQYTTRSQSIGPNIAAGNFIGLQDNSVTPNSQIAVAIPTVSANNNQAITTELVTAKVTQNANTGQFTIKTTDTIMDPIYAVQGLVYGPGLAAMDSLGRAFFLGNPAHIQVPSLIDPQYVVYMPPHHVDCLPNANKTDCDVINISAYNNFNVTLNDSSSSTIKQESTDTSSTDFGLGGSVSVSETVSANVLEIAELSATAQVTDAFSYQSNSTKKEMNSSYQTITTEKSATTNIDDQLGYNQRILNIWRYPVYGKDLKQPKNYPFYEITIPGPLLPYQSDGLTVSWFNPTHINNNALSYPTIGDPGFPSDLGTFTYDEQGSEVSKTTPLNDKTVRSFAGNSQTYSLTYTTGSGGSSERSYNYNLSNSLDIKTGFSAKVGIGIASSETKVDTSFNLTNKSSWGNSTVASRSMSESKGITLNQPSVSGIQTKAYNYQTLIYITGNGGIKVAHAVDFDVSTGKAWWTETYTEADPALNLPLRMVQPPQNSDWVLNTDESYHWMRGISLTTNTINKLTNSYPYLSGAVEHGDKVRVLIDVYNLSLVTPTADTQVQFAYQALDPKTFNPVGQEVVFDTSAKLKLAPRATQQIVGLWDTSQLPASTSTPYRFVITLLTDDNHDLHGDQAHVGGNNRGVWPYNNTGVFVFPKDNSNQAAMPATSLVAEQVMREQSTASFRQAADGHVSASVSLAPRAVRKAAKSNTHLTHEATVHLTSDEDHRGLVHVVVSQPSKDPDGRETVVASTMIWGLPAGERTLKLAVPHTLPNGTSTKAVLQKHNKGHQPLKVRIFSHHQQK</sequence>
<accession>A0ABV7J916</accession>
<dbReference type="Proteomes" id="UP001595533">
    <property type="component" value="Unassembled WGS sequence"/>
</dbReference>
<dbReference type="SUPFAM" id="SSF69318">
    <property type="entry name" value="Integrin alpha N-terminal domain"/>
    <property type="match status" value="1"/>
</dbReference>
<evidence type="ECO:0008006" key="4">
    <source>
        <dbReference type="Google" id="ProtNLM"/>
    </source>
</evidence>
<organism evidence="2 3">
    <name type="scientific">Marinicella sediminis</name>
    <dbReference type="NCBI Taxonomy" id="1792834"/>
    <lineage>
        <taxon>Bacteria</taxon>
        <taxon>Pseudomonadati</taxon>
        <taxon>Pseudomonadota</taxon>
        <taxon>Gammaproteobacteria</taxon>
        <taxon>Lysobacterales</taxon>
        <taxon>Marinicellaceae</taxon>
        <taxon>Marinicella</taxon>
    </lineage>
</organism>
<comment type="caution">
    <text evidence="2">The sequence shown here is derived from an EMBL/GenBank/DDBJ whole genome shotgun (WGS) entry which is preliminary data.</text>
</comment>
<dbReference type="RefSeq" id="WP_157892675.1">
    <property type="nucleotide sequence ID" value="NZ_JBHRTS010000002.1"/>
</dbReference>
<feature type="region of interest" description="Disordered" evidence="1">
    <location>
        <begin position="1"/>
        <end position="21"/>
    </location>
</feature>
<reference evidence="3" key="1">
    <citation type="journal article" date="2019" name="Int. J. Syst. Evol. Microbiol.">
        <title>The Global Catalogue of Microorganisms (GCM) 10K type strain sequencing project: providing services to taxonomists for standard genome sequencing and annotation.</title>
        <authorList>
            <consortium name="The Broad Institute Genomics Platform"/>
            <consortium name="The Broad Institute Genome Sequencing Center for Infectious Disease"/>
            <person name="Wu L."/>
            <person name="Ma J."/>
        </authorList>
    </citation>
    <scope>NUCLEOTIDE SEQUENCE [LARGE SCALE GENOMIC DNA]</scope>
    <source>
        <strain evidence="3">KCTC 42953</strain>
    </source>
</reference>
<evidence type="ECO:0000313" key="2">
    <source>
        <dbReference type="EMBL" id="MFC3193360.1"/>
    </source>
</evidence>
<proteinExistence type="predicted"/>
<protein>
    <recommendedName>
        <fullName evidence="4">Insecticide toxin TcdB middle/N-terminal domain-containing protein</fullName>
    </recommendedName>
</protein>
<name>A0ABV7J916_9GAMM</name>
<dbReference type="EMBL" id="JBHRTS010000002">
    <property type="protein sequence ID" value="MFC3193360.1"/>
    <property type="molecule type" value="Genomic_DNA"/>
</dbReference>
<keyword evidence="3" id="KW-1185">Reference proteome</keyword>
<evidence type="ECO:0000313" key="3">
    <source>
        <dbReference type="Proteomes" id="UP001595533"/>
    </source>
</evidence>
<feature type="compositionally biased region" description="Polar residues" evidence="1">
    <location>
        <begin position="1"/>
        <end position="18"/>
    </location>
</feature>